<dbReference type="RefSeq" id="WP_220197669.1">
    <property type="nucleotide sequence ID" value="NZ_BNJF01000004.1"/>
</dbReference>
<evidence type="ECO:0000313" key="3">
    <source>
        <dbReference type="Proteomes" id="UP000612362"/>
    </source>
</evidence>
<evidence type="ECO:0000259" key="1">
    <source>
        <dbReference type="Pfam" id="PF09346"/>
    </source>
</evidence>
<sequence>MVEEQNMNSPFTREPINETTRRYLVNIGGEGRLDGGQSLRPRKDDGFPLRGDTSFPLWERILAWCRYANWFGPDYHKGRYAGHYYMDGHLQSRVCLHNPREGFEFAPVTEQELLHVEEAFGFVHPPLLRDLYLHIANGGFGPGTGLIGIPGGFCYWLWRDLRYDRLMKEHLLEKCTPIHGEGFCERTWPELFAPIPFDLEAYERSHHQPNRVSLVRGEWPTCFLNISESEGDGSYYVHAKTGHVYLVDNSFDKAPLRDGQEVVYELHRQADSLEEWFERWLNGELKDLFFHENDI</sequence>
<gene>
    <name evidence="2" type="ORF">KSX_66260</name>
</gene>
<dbReference type="EMBL" id="BNJF01000004">
    <property type="protein sequence ID" value="GHO48463.1"/>
    <property type="molecule type" value="Genomic_DNA"/>
</dbReference>
<dbReference type="InterPro" id="IPR037883">
    <property type="entry name" value="Knr4/Smi1-like_sf"/>
</dbReference>
<dbReference type="InterPro" id="IPR018958">
    <property type="entry name" value="Knr4/Smi1-like_dom"/>
</dbReference>
<keyword evidence="3" id="KW-1185">Reference proteome</keyword>
<name>A0A8J3MWA4_9CHLR</name>
<accession>A0A8J3MWA4</accession>
<proteinExistence type="predicted"/>
<feature type="domain" description="Knr4/Smi1-like" evidence="1">
    <location>
        <begin position="107"/>
        <end position="279"/>
    </location>
</feature>
<organism evidence="2 3">
    <name type="scientific">Ktedonospora formicarum</name>
    <dbReference type="NCBI Taxonomy" id="2778364"/>
    <lineage>
        <taxon>Bacteria</taxon>
        <taxon>Bacillati</taxon>
        <taxon>Chloroflexota</taxon>
        <taxon>Ktedonobacteria</taxon>
        <taxon>Ktedonobacterales</taxon>
        <taxon>Ktedonobacteraceae</taxon>
        <taxon>Ktedonospora</taxon>
    </lineage>
</organism>
<comment type="caution">
    <text evidence="2">The sequence shown here is derived from an EMBL/GenBank/DDBJ whole genome shotgun (WGS) entry which is preliminary data.</text>
</comment>
<reference evidence="2" key="1">
    <citation type="submission" date="2020-10" db="EMBL/GenBank/DDBJ databases">
        <title>Taxonomic study of unclassified bacteria belonging to the class Ktedonobacteria.</title>
        <authorList>
            <person name="Yabe S."/>
            <person name="Wang C.M."/>
            <person name="Zheng Y."/>
            <person name="Sakai Y."/>
            <person name="Cavaletti L."/>
            <person name="Monciardini P."/>
            <person name="Donadio S."/>
        </authorList>
    </citation>
    <scope>NUCLEOTIDE SEQUENCE</scope>
    <source>
        <strain evidence="2">SOSP1-1</strain>
    </source>
</reference>
<evidence type="ECO:0000313" key="2">
    <source>
        <dbReference type="EMBL" id="GHO48463.1"/>
    </source>
</evidence>
<dbReference type="AlphaFoldDB" id="A0A8J3MWA4"/>
<dbReference type="Proteomes" id="UP000612362">
    <property type="component" value="Unassembled WGS sequence"/>
</dbReference>
<protein>
    <recommendedName>
        <fullName evidence="1">Knr4/Smi1-like domain-containing protein</fullName>
    </recommendedName>
</protein>
<dbReference type="SUPFAM" id="SSF160631">
    <property type="entry name" value="SMI1/KNR4-like"/>
    <property type="match status" value="1"/>
</dbReference>
<dbReference type="Pfam" id="PF09346">
    <property type="entry name" value="SMI1_KNR4"/>
    <property type="match status" value="1"/>
</dbReference>